<proteinExistence type="predicted"/>
<dbReference type="KEGG" id="ptm:GSPATT00009561001"/>
<sequence>MEKSVNVQIQLNLGVFNLRCQNASIIQLSNLGCSDKFSKHACMNVRNHRCQWDLSCQYVSNEQIEFMSCDQQYKMPVSPLVCSSIPKLECMNSGPLGDYKCVSIYEKDYSQLKCTELGLTELACRKIVAFEEKCIFQNNVCRKIQDNEIVNCNQKINKLACLSIDNPNLSCYWMNLQCLEFKLSDENQEIPSNISVSSNVCSMLKDPYKFDAKKYQCVPIPSENFQILDCNTIGLSKKGCLLVKNKNCCFYGGKCQELNEQDLKNYLCEMDLNEQACVNLETEFQYCQWNGNNCERIFMNQDIDCPLKFNNDLMKVNGNVCQAISKSNVLCKYDKNTNLCVASTNYDECETPFLNFLGCISIQKHHQTCQWYQNKCRIITIQQNSTLCETLKFVNAQSCSQVYESNSIGCYYDQNSYQCKSVSIDSNQQILNKIQELYTISCKDLSLGINKVLCASLTTPSTPCRWYQEQCTFAKQQSLKNILCQNHINANYQACAQIEFNKTKCSYSYYDKQCFTLKPGDIKGCNNNGLNKYACSSIDEFCYYKDFTCKYAQGNLNNIFCQSSYPTKKACLAITTEGQFCQWSDKINECIDFVIEENHQCEIQNVNHLVCAKVINYAQQQVEDKDFKGYCKYNENKNSCEALGEYQCTTNCCTEAVGINAHACIKLSNKSYICYFYNLRCQELTKDVVDINDLKQVKLYFNALKLPCSSIMKKYCHMIDWSETQRCFSYGEICIHFNTNYYPNIKKLIIQKQPVFNKFACLSVEGGSEKKDEKDENDEFKYLTYNEEKKICQPTRAKYQRCEEVNGNRNVCMSHTENLYCRWNASKLKCVTITEEELDQINSCELDQNKNACFKNKHKICSFDINTDKCLNFKPDEKNDEQKNVQSVCVQLEGKPYQFSQSNECSDKDIQKFSGCVETNINSLACYKYSQGYCRWNSEFFSCYENEDDFDTLGCSDNLNWALCLEVTKEKCIWNEAISQCQSFEKMTNNDCENKLNENACLSMNECGYNQKDKTCQKLEQNMNCSDIKMNKSGCLLNTRGHKCHYTDGNCQQFQSDQTICDSQIDINIEVCMDIPKPCYFNIESLKCENVEIEIKTTCESLFDSFPQYKNNNIADQESKEGRYYNKMACSSISMDLELGYGKEQCVEDSTEKQQCNYQKYCFWNSAVYTCNVYELLKSEYDKQYHIGTTEYLWESKYNNGSNSTLEDFEKLEIDKECSQQIYLDGNYTQQINISICENVKKKCQDNSDCVSLITYQKPTSIEEAQYQKKKSDQNTNANSNCQKYCQPVQSCSNSTLETSLKFTNNLEKVCKFFTFYVSHPLCSNFKNIYKITECDNIYSKALCLQYIEADCYFDINQGGCRQLTGNEHKLPGCSAISKKCDTSYSKNAICKVKEISQNCQSIEIETTQCQKIVNLKQITFGQKCSEILPGQPILCAKAKDVCRFDGTKCYSNTNQDPCKCDKSYSKELCEYCNCDYMFLGYCQEKVKENDKEKNLSPQLNEDCSNQYSLCYEVTEFVEYNKKKVCGYVDQACKFKDNKCEDATHSTCTELIDLIVSQQACIRCKDQPMKYSTTKQKCEPIYQTINQCENLNKEACLSQSKGIKCKWKWNKTSKCKGKKFEFECQNIEDKDLDLLDCAILNEDACKEKQYNLCWFNQETKLCMKYNPFKGECQSFKNKQTCIQSMVESCIWTNDTCQIASEQQQCDGLNKFGCLNCQSKPCVWSDKSNKCELAIIIDPSQNCTDLQQSDISHVNALTCRSMKTKKPCILSKNYKCREIIEPILYQCETVGLNKYACILNTKNKCAFLNKECITIHTQKEGCKDYLNQNACLNQEEQCRFEHICMEFKYKNYDQLYQSGVKNYSRNICKQFDKDLSFNKSLIYSDIEGRFIEIPQSNAFISKCGTNGINKQACLSNTQDLCQYVDFECKIFRNQNQQECLSSLNWVACINLDQKCKFVQFKCQPLSEESCESLKIEKAIINYKVCANTIDKPCKYDSNTLSCTDEIDQDEPCSALGLNQKGCVFKTKSSKCKFQDNECKSDYETAQTALCTDKINERKCLSIQNQNCKFFQEDGCQNICQIGTCLEQPCYYDEEGKICKQLQLNDDHFNGPNLHLLNQQACLIIENSNTFWDDQCILATEEMLKTLECHKKLNKLACRNVKTKSQYCQFLDGRCKAYDTESNQKCENIRHINNGIICSLIKNQDCKYDSSQSNCVIVEQEESKKLNCEEKAQQFYSQKACEQDKNCRFIEKCIQKKEVQDQNKEQCTRVTNMPSFWNGGECKQKEKKLSDSCQDISAMSGNLNACIQVEKFGEMCVFKDDKCQAFHENEGNHTNCPNNINKNACLQQTKFECFWKSVQDNVLEHCEIFVKQNESDCENNLSLKACLRITTEGTYCQWKHGECQKVQVNELDTELLLKRYVNSNTCRLLKNVAVIYDQNLYYCVQIKKTDYLSCSPPNPGMNYLACLSVKRKDQFCTWNYEKKVCQNNQEANLENYERNCQIQGTNPINCSQREVKGPCGGIEEGCDQVDLNKVKCNHIGLNQEACVNLKSQPCTWVKGMNDDFDHCEETIPGKCEGNDLIVNALVCSMVVEYEACFYDSENHTCKRLDNDITDCNVQGINSYGCMQIKNCYFENYTCKLFDQNSNMSCRDANFANESVCSQIKVGTCKYNQLGFGCIESSFDDFCSTPGINMNGCNQMDQCQWKDEICQCKKLIMQQKDCLDNQDQENCNYSSKCSFDISISEDSKRVCKKINDGFQNVCNQLESGKACYQNIAGECNEADSCNDIQNPQCDCSEYSFDNMACINGDNDRCAQFESCEKLNQIECGKYTSNCVLLLSCVTKQCHHNKDKQSCINFNCTWIDYYCREQISCSEIKTEYYCNINYQNGMQCSWHSITENHITNQFCTFEGCNSLQKNVFCHGVQVLQSVCLQVHSNLCLTCQQILDACECMNYADYCEYDVKKQLCKSLSCESYNQLSCPKTRCQFNQQIKICIPQCQFNYNKKQCQQFDICTWDDLFTPPCYKVEIIEEIPQSVFLTNSQKIYSLLIFIAMLL</sequence>
<organism evidence="1 2">
    <name type="scientific">Paramecium tetraurelia</name>
    <dbReference type="NCBI Taxonomy" id="5888"/>
    <lineage>
        <taxon>Eukaryota</taxon>
        <taxon>Sar</taxon>
        <taxon>Alveolata</taxon>
        <taxon>Ciliophora</taxon>
        <taxon>Intramacronucleata</taxon>
        <taxon>Oligohymenophorea</taxon>
        <taxon>Peniculida</taxon>
        <taxon>Parameciidae</taxon>
        <taxon>Paramecium</taxon>
    </lineage>
</organism>
<protein>
    <recommendedName>
        <fullName evidence="3">Transmembrane protein</fullName>
    </recommendedName>
</protein>
<accession>A0CR31</accession>
<dbReference type="GeneID" id="5026430"/>
<gene>
    <name evidence="1" type="ORF">GSPATT00009561001</name>
</gene>
<evidence type="ECO:0000313" key="2">
    <source>
        <dbReference type="Proteomes" id="UP000000600"/>
    </source>
</evidence>
<name>A0CR31_PARTE</name>
<dbReference type="InParanoid" id="A0CR31"/>
<evidence type="ECO:0000313" key="1">
    <source>
        <dbReference type="EMBL" id="CAK73248.1"/>
    </source>
</evidence>
<dbReference type="EMBL" id="CT868152">
    <property type="protein sequence ID" value="CAK73248.1"/>
    <property type="molecule type" value="Genomic_DNA"/>
</dbReference>
<dbReference type="HOGENOM" id="CLU_000273_0_0_1"/>
<keyword evidence="2" id="KW-1185">Reference proteome</keyword>
<dbReference type="OrthoDB" id="311288at2759"/>
<evidence type="ECO:0008006" key="3">
    <source>
        <dbReference type="Google" id="ProtNLM"/>
    </source>
</evidence>
<dbReference type="OMA" id="GINAHAC"/>
<dbReference type="RefSeq" id="XP_001440645.1">
    <property type="nucleotide sequence ID" value="XM_001440608.1"/>
</dbReference>
<reference evidence="1 2" key="1">
    <citation type="journal article" date="2006" name="Nature">
        <title>Global trends of whole-genome duplications revealed by the ciliate Paramecium tetraurelia.</title>
        <authorList>
            <consortium name="Genoscope"/>
            <person name="Aury J.-M."/>
            <person name="Jaillon O."/>
            <person name="Duret L."/>
            <person name="Noel B."/>
            <person name="Jubin C."/>
            <person name="Porcel B.M."/>
            <person name="Segurens B."/>
            <person name="Daubin V."/>
            <person name="Anthouard V."/>
            <person name="Aiach N."/>
            <person name="Arnaiz O."/>
            <person name="Billaut A."/>
            <person name="Beisson J."/>
            <person name="Blanc I."/>
            <person name="Bouhouche K."/>
            <person name="Camara F."/>
            <person name="Duharcourt S."/>
            <person name="Guigo R."/>
            <person name="Gogendeau D."/>
            <person name="Katinka M."/>
            <person name="Keller A.-M."/>
            <person name="Kissmehl R."/>
            <person name="Klotz C."/>
            <person name="Koll F."/>
            <person name="Le Moue A."/>
            <person name="Lepere C."/>
            <person name="Malinsky S."/>
            <person name="Nowacki M."/>
            <person name="Nowak J.K."/>
            <person name="Plattner H."/>
            <person name="Poulain J."/>
            <person name="Ruiz F."/>
            <person name="Serrano V."/>
            <person name="Zagulski M."/>
            <person name="Dessen P."/>
            <person name="Betermier M."/>
            <person name="Weissenbach J."/>
            <person name="Scarpelli C."/>
            <person name="Schachter V."/>
            <person name="Sperling L."/>
            <person name="Meyer E."/>
            <person name="Cohen J."/>
            <person name="Wincker P."/>
        </authorList>
    </citation>
    <scope>NUCLEOTIDE SEQUENCE [LARGE SCALE GENOMIC DNA]</scope>
    <source>
        <strain evidence="1 2">Stock d4-2</strain>
    </source>
</reference>
<dbReference type="Proteomes" id="UP000000600">
    <property type="component" value="Unassembled WGS sequence"/>
</dbReference>